<dbReference type="InterPro" id="IPR000468">
    <property type="entry name" value="Barstar"/>
</dbReference>
<comment type="similarity">
    <text evidence="1">Belongs to the barstar family.</text>
</comment>
<evidence type="ECO:0000313" key="3">
    <source>
        <dbReference type="EMBL" id="MFL0248837.1"/>
    </source>
</evidence>
<evidence type="ECO:0000313" key="4">
    <source>
        <dbReference type="Proteomes" id="UP001623592"/>
    </source>
</evidence>
<dbReference type="SUPFAM" id="SSF52038">
    <property type="entry name" value="Barstar-related"/>
    <property type="match status" value="1"/>
</dbReference>
<sequence>MKTIVIDGTAFENKETFHRLLKSKMGLPQYYGNNLDALWDCLTGEIALPLKIIWNNFNSSKITLGDYADKAAAVFIKAEKKLGQKFIFEIH</sequence>
<dbReference type="InterPro" id="IPR035905">
    <property type="entry name" value="Barstar-like_sf"/>
</dbReference>
<gene>
    <name evidence="3" type="ORF">ACJDT4_00260</name>
</gene>
<evidence type="ECO:0000259" key="2">
    <source>
        <dbReference type="Pfam" id="PF01337"/>
    </source>
</evidence>
<dbReference type="Gene3D" id="3.30.370.10">
    <property type="entry name" value="Barstar-like"/>
    <property type="match status" value="1"/>
</dbReference>
<dbReference type="CDD" id="cd05142">
    <property type="entry name" value="Barstar"/>
    <property type="match status" value="1"/>
</dbReference>
<keyword evidence="4" id="KW-1185">Reference proteome</keyword>
<proteinExistence type="inferred from homology"/>
<organism evidence="3 4">
    <name type="scientific">Clostridium neuense</name>
    <dbReference type="NCBI Taxonomy" id="1728934"/>
    <lineage>
        <taxon>Bacteria</taxon>
        <taxon>Bacillati</taxon>
        <taxon>Bacillota</taxon>
        <taxon>Clostridia</taxon>
        <taxon>Eubacteriales</taxon>
        <taxon>Clostridiaceae</taxon>
        <taxon>Clostridium</taxon>
    </lineage>
</organism>
<dbReference type="RefSeq" id="WP_406785516.1">
    <property type="nucleotide sequence ID" value="NZ_JBJIAA010000001.1"/>
</dbReference>
<protein>
    <submittedName>
        <fullName evidence="3">Barstar family protein</fullName>
    </submittedName>
</protein>
<evidence type="ECO:0000256" key="1">
    <source>
        <dbReference type="ARBA" id="ARBA00006845"/>
    </source>
</evidence>
<feature type="domain" description="Barstar (barnase inhibitor)" evidence="2">
    <location>
        <begin position="1"/>
        <end position="85"/>
    </location>
</feature>
<dbReference type="Proteomes" id="UP001623592">
    <property type="component" value="Unassembled WGS sequence"/>
</dbReference>
<reference evidence="3 4" key="1">
    <citation type="submission" date="2024-11" db="EMBL/GenBank/DDBJ databases">
        <authorList>
            <person name="Heng Y.C."/>
            <person name="Lim A.C.H."/>
            <person name="Lee J.K.Y."/>
            <person name="Kittelmann S."/>
        </authorList>
    </citation>
    <scope>NUCLEOTIDE SEQUENCE [LARGE SCALE GENOMIC DNA]</scope>
    <source>
        <strain evidence="3 4">WILCCON 0114</strain>
    </source>
</reference>
<dbReference type="Pfam" id="PF01337">
    <property type="entry name" value="Barstar"/>
    <property type="match status" value="1"/>
</dbReference>
<name>A0ABW8T9I3_9CLOT</name>
<dbReference type="EMBL" id="JBJIAA010000001">
    <property type="protein sequence ID" value="MFL0248837.1"/>
    <property type="molecule type" value="Genomic_DNA"/>
</dbReference>
<comment type="caution">
    <text evidence="3">The sequence shown here is derived from an EMBL/GenBank/DDBJ whole genome shotgun (WGS) entry which is preliminary data.</text>
</comment>
<accession>A0ABW8T9I3</accession>